<dbReference type="PROSITE" id="PS50110">
    <property type="entry name" value="RESPONSE_REGULATORY"/>
    <property type="match status" value="1"/>
</dbReference>
<dbReference type="Pfam" id="PF12833">
    <property type="entry name" value="HTH_18"/>
    <property type="match status" value="1"/>
</dbReference>
<dbReference type="InterPro" id="IPR011006">
    <property type="entry name" value="CheY-like_superfamily"/>
</dbReference>
<dbReference type="PANTHER" id="PTHR42713">
    <property type="entry name" value="HISTIDINE KINASE-RELATED"/>
    <property type="match status" value="1"/>
</dbReference>
<accession>A0ABV5W0D0</accession>
<sequence>MKACKRKGVFLVDDDPQTIHGLQSHVAWESMGLHVLGTAADGREALDRIRQAAIKPDIVMTDIYMPEMDGFTFIQSLRKDVPDIRLIILSGYEEFENARQAMRYGVQHFLLKPASRQEIEFVLRETVQEIDIQLEEATIRETYIRQFTDNLPRIRDSFFRELLVTRYAQEELSSEKPALIGFPSLPHLIAASIELVRPPYLGKNQERHWQLLKFGAGNIVNELAAQSIRQLPELTIHAVDFTDERFVIVLLSTTEAGMEEAALALAEQALDKILLFLKLSAVAGIGRRKQGYHHLIDSYLESQQALKAAEYDELNNVYQAADNNDREESEPFRYPLSAIQQMHDALNRQDLDLFNQSWLAIKESIQTHKLPLYMMQTLCTSVLSSMQLAASNAQPGPYSENEMSNLMEQMYAQSTAAGLRIWMDDFIAKWKGEIGRGQESNTLIKQVKSWVSQHYGEDISFQEIAQSLYVGRTYLSHLFKRVTGETFSQYLMHYRIAKATELLRTKQYMVYEVSQMVGYQNPTYFSQVFKSVNGYSPTDCMNWKHPSQNQER</sequence>
<keyword evidence="4" id="KW-0902">Two-component regulatory system</keyword>
<dbReference type="SUPFAM" id="SSF52172">
    <property type="entry name" value="CheY-like"/>
    <property type="match status" value="1"/>
</dbReference>
<evidence type="ECO:0000256" key="2">
    <source>
        <dbReference type="ARBA" id="ARBA00022490"/>
    </source>
</evidence>
<keyword evidence="6" id="KW-0238">DNA-binding</keyword>
<dbReference type="CDD" id="cd17536">
    <property type="entry name" value="REC_YesN-like"/>
    <property type="match status" value="1"/>
</dbReference>
<evidence type="ECO:0000256" key="5">
    <source>
        <dbReference type="ARBA" id="ARBA00023015"/>
    </source>
</evidence>
<feature type="modified residue" description="4-aspartylphosphate" evidence="8">
    <location>
        <position position="62"/>
    </location>
</feature>
<dbReference type="Gene3D" id="1.10.10.60">
    <property type="entry name" value="Homeodomain-like"/>
    <property type="match status" value="2"/>
</dbReference>
<dbReference type="InterPro" id="IPR001789">
    <property type="entry name" value="Sig_transdc_resp-reg_receiver"/>
</dbReference>
<evidence type="ECO:0000256" key="3">
    <source>
        <dbReference type="ARBA" id="ARBA00022553"/>
    </source>
</evidence>
<evidence type="ECO:0000259" key="9">
    <source>
        <dbReference type="PROSITE" id="PS01124"/>
    </source>
</evidence>
<feature type="domain" description="HTH araC/xylS-type" evidence="9">
    <location>
        <begin position="445"/>
        <end position="543"/>
    </location>
</feature>
<evidence type="ECO:0000256" key="7">
    <source>
        <dbReference type="ARBA" id="ARBA00023163"/>
    </source>
</evidence>
<dbReference type="SMART" id="SM00342">
    <property type="entry name" value="HTH_ARAC"/>
    <property type="match status" value="1"/>
</dbReference>
<dbReference type="PROSITE" id="PS01124">
    <property type="entry name" value="HTH_ARAC_FAMILY_2"/>
    <property type="match status" value="1"/>
</dbReference>
<dbReference type="InterPro" id="IPR009057">
    <property type="entry name" value="Homeodomain-like_sf"/>
</dbReference>
<organism evidence="11 12">
    <name type="scientific">Paenibacillus hodogayensis</name>
    <dbReference type="NCBI Taxonomy" id="279208"/>
    <lineage>
        <taxon>Bacteria</taxon>
        <taxon>Bacillati</taxon>
        <taxon>Bacillota</taxon>
        <taxon>Bacilli</taxon>
        <taxon>Bacillales</taxon>
        <taxon>Paenibacillaceae</taxon>
        <taxon>Paenibacillus</taxon>
    </lineage>
</organism>
<keyword evidence="5" id="KW-0805">Transcription regulation</keyword>
<keyword evidence="3 8" id="KW-0597">Phosphoprotein</keyword>
<dbReference type="Proteomes" id="UP001589619">
    <property type="component" value="Unassembled WGS sequence"/>
</dbReference>
<keyword evidence="2" id="KW-0963">Cytoplasm</keyword>
<keyword evidence="12" id="KW-1185">Reference proteome</keyword>
<dbReference type="PANTHER" id="PTHR42713:SF3">
    <property type="entry name" value="TRANSCRIPTIONAL REGULATORY PROTEIN HPTR"/>
    <property type="match status" value="1"/>
</dbReference>
<dbReference type="SUPFAM" id="SSF46689">
    <property type="entry name" value="Homeodomain-like"/>
    <property type="match status" value="2"/>
</dbReference>
<dbReference type="PROSITE" id="PS00041">
    <property type="entry name" value="HTH_ARAC_FAMILY_1"/>
    <property type="match status" value="1"/>
</dbReference>
<dbReference type="RefSeq" id="WP_344915038.1">
    <property type="nucleotide sequence ID" value="NZ_BAAAYO010000014.1"/>
</dbReference>
<comment type="subcellular location">
    <subcellularLocation>
        <location evidence="1">Cytoplasm</location>
    </subcellularLocation>
</comment>
<reference evidence="11 12" key="1">
    <citation type="submission" date="2024-09" db="EMBL/GenBank/DDBJ databases">
        <authorList>
            <person name="Sun Q."/>
            <person name="Mori K."/>
        </authorList>
    </citation>
    <scope>NUCLEOTIDE SEQUENCE [LARGE SCALE GENOMIC DNA]</scope>
    <source>
        <strain evidence="11 12">JCM 12520</strain>
    </source>
</reference>
<feature type="domain" description="Response regulatory" evidence="10">
    <location>
        <begin position="8"/>
        <end position="127"/>
    </location>
</feature>
<evidence type="ECO:0000256" key="4">
    <source>
        <dbReference type="ARBA" id="ARBA00023012"/>
    </source>
</evidence>
<evidence type="ECO:0000313" key="12">
    <source>
        <dbReference type="Proteomes" id="UP001589619"/>
    </source>
</evidence>
<name>A0ABV5W0D0_9BACL</name>
<keyword evidence="7" id="KW-0804">Transcription</keyword>
<evidence type="ECO:0000313" key="11">
    <source>
        <dbReference type="EMBL" id="MFB9753815.1"/>
    </source>
</evidence>
<dbReference type="SMART" id="SM00448">
    <property type="entry name" value="REC"/>
    <property type="match status" value="1"/>
</dbReference>
<evidence type="ECO:0000256" key="1">
    <source>
        <dbReference type="ARBA" id="ARBA00004496"/>
    </source>
</evidence>
<gene>
    <name evidence="11" type="ORF">ACFFNY_19780</name>
</gene>
<evidence type="ECO:0000256" key="8">
    <source>
        <dbReference type="PROSITE-ProRule" id="PRU00169"/>
    </source>
</evidence>
<protein>
    <submittedName>
        <fullName evidence="11">Response regulator</fullName>
    </submittedName>
</protein>
<evidence type="ECO:0000256" key="6">
    <source>
        <dbReference type="ARBA" id="ARBA00023125"/>
    </source>
</evidence>
<evidence type="ECO:0000259" key="10">
    <source>
        <dbReference type="PROSITE" id="PS50110"/>
    </source>
</evidence>
<dbReference type="Gene3D" id="3.40.50.2300">
    <property type="match status" value="1"/>
</dbReference>
<dbReference type="InterPro" id="IPR018060">
    <property type="entry name" value="HTH_AraC"/>
</dbReference>
<dbReference type="Pfam" id="PF00072">
    <property type="entry name" value="Response_reg"/>
    <property type="match status" value="1"/>
</dbReference>
<comment type="caution">
    <text evidence="11">The sequence shown here is derived from an EMBL/GenBank/DDBJ whole genome shotgun (WGS) entry which is preliminary data.</text>
</comment>
<dbReference type="InterPro" id="IPR018062">
    <property type="entry name" value="HTH_AraC-typ_CS"/>
</dbReference>
<dbReference type="EMBL" id="JBHMAG010000013">
    <property type="protein sequence ID" value="MFB9753815.1"/>
    <property type="molecule type" value="Genomic_DNA"/>
</dbReference>
<dbReference type="InterPro" id="IPR051552">
    <property type="entry name" value="HptR"/>
</dbReference>
<proteinExistence type="predicted"/>